<dbReference type="Proteomes" id="UP000054097">
    <property type="component" value="Unassembled WGS sequence"/>
</dbReference>
<dbReference type="CDD" id="cd09138">
    <property type="entry name" value="PLDc_vPLD1_2_yPLD_like_1"/>
    <property type="match status" value="1"/>
</dbReference>
<evidence type="ECO:0000313" key="9">
    <source>
        <dbReference type="Proteomes" id="UP000054097"/>
    </source>
</evidence>
<accession>A0A0C3B4H1</accession>
<evidence type="ECO:0000256" key="6">
    <source>
        <dbReference type="SAM" id="MobiDB-lite"/>
    </source>
</evidence>
<dbReference type="OrthoDB" id="14911at2759"/>
<dbReference type="GO" id="GO:0004630">
    <property type="term" value="F:phospholipase D activity"/>
    <property type="evidence" value="ECO:0007669"/>
    <property type="project" value="UniProtKB-UniRule"/>
</dbReference>
<dbReference type="GO" id="GO:0006654">
    <property type="term" value="P:phosphatidic acid biosynthetic process"/>
    <property type="evidence" value="ECO:0007669"/>
    <property type="project" value="InterPro"/>
</dbReference>
<dbReference type="Pfam" id="PF00614">
    <property type="entry name" value="PLDc"/>
    <property type="match status" value="2"/>
</dbReference>
<dbReference type="AlphaFoldDB" id="A0A0C3B4H1"/>
<dbReference type="GO" id="GO:0035556">
    <property type="term" value="P:intracellular signal transduction"/>
    <property type="evidence" value="ECO:0007669"/>
    <property type="project" value="InterPro"/>
</dbReference>
<evidence type="ECO:0000256" key="3">
    <source>
        <dbReference type="ARBA" id="ARBA00022963"/>
    </source>
</evidence>
<keyword evidence="1" id="KW-0677">Repeat</keyword>
<name>A0A0C3B4H1_SERVB</name>
<dbReference type="InterPro" id="IPR015679">
    <property type="entry name" value="PLipase_D_fam"/>
</dbReference>
<feature type="region of interest" description="Disordered" evidence="6">
    <location>
        <begin position="1"/>
        <end position="43"/>
    </location>
</feature>
<dbReference type="EC" id="3.1.4.4" evidence="5"/>
<dbReference type="SMART" id="SM00155">
    <property type="entry name" value="PLDc"/>
    <property type="match status" value="2"/>
</dbReference>
<proteinExistence type="inferred from homology"/>
<feature type="compositionally biased region" description="Polar residues" evidence="6">
    <location>
        <begin position="533"/>
        <end position="542"/>
    </location>
</feature>
<evidence type="ECO:0000256" key="5">
    <source>
        <dbReference type="PIRNR" id="PIRNR009376"/>
    </source>
</evidence>
<evidence type="ECO:0000313" key="8">
    <source>
        <dbReference type="EMBL" id="KIM27084.1"/>
    </source>
</evidence>
<dbReference type="PANTHER" id="PTHR18896">
    <property type="entry name" value="PHOSPHOLIPASE D"/>
    <property type="match status" value="1"/>
</dbReference>
<feature type="region of interest" description="Disordered" evidence="6">
    <location>
        <begin position="529"/>
        <end position="557"/>
    </location>
</feature>
<dbReference type="PANTHER" id="PTHR18896:SF186">
    <property type="entry name" value="PHOSPHOLIPASE D"/>
    <property type="match status" value="1"/>
</dbReference>
<dbReference type="InterPro" id="IPR001736">
    <property type="entry name" value="PLipase_D/transphosphatidylase"/>
</dbReference>
<dbReference type="PROSITE" id="PS50035">
    <property type="entry name" value="PLD"/>
    <property type="match status" value="2"/>
</dbReference>
<dbReference type="PIRSF" id="PIRSF009376">
    <property type="entry name" value="Phospholipase_D_euk"/>
    <property type="match status" value="1"/>
</dbReference>
<sequence length="836" mass="92889">MSCVLPIPPSAPSRAEATTRAEENKAAGRSNTEIGSDEGATRSPAQLARDAACRAIRAVHRFSSFSPERTGNMVKWYVFVDGHDYMWAISELIDSAKEQINILDWWLSPEIYLRRPPEQYQEWRLDRLLLKKATQGVKVHIVVYNELPLVIPLNSTHTQATLESLHPNIAVMRNPDHTNPFSGSNVYFWSHHEKLVVVDNQYVSLGGLDLCFGRWDTHNHPLADAHPSQFNRTLFPGQDYNNSRVMDFKDVDQFFQKSLLNAAPLQPWHDVSAIMSGPSVLDAAQHFVERWNYIKAEKYATDSRYETLPAPHALSGMVNFSGSDHPVLKAWRKNGMAFLNRFVRLVSGASQDTTNDPNQRLLMSPTCNVQVCRSVTIWSHDVPTEQSIQNAYISMIHDAKHFIYIENQFLVFSSCTRNSISATSTGGPIVIVAIPEVPQATGPIKDSETIQIILGAQWRTINRAGSSIMELVKNAGYDPTNYITFYHLRSYDRINGATSRLQKIIMQSGVSYEQAQGALARIWLGDDGPKQAEGNSSGQNIVKASDTGKDGNRASLPIPPTVASAMEILNKFQAASTAEDKAVTDSVAGHALQEKFPLGNEQWAGTDAEKKDCYVSEMTYIHSKLMIVDDLRVILGSANLNDRSMKGNGDSEIAIVVEDMDMIDSKMDGQPYQASRFAATLRRALFKEHLGLLPPQPCNPVAAGDASNITSFMTPVPNAAEDTTQSPEDALVEDPVSDQFFALWNKTAQKNTEIFLQLFKIVPNNSVTTWAEYAAYIPNVSEGHVATDLSTSQITELLGQIKGHLVQGSVDFLIKEDSLVTGIFWSTWNFLLPIWV</sequence>
<protein>
    <recommendedName>
        <fullName evidence="5">Phospholipase</fullName>
        <ecNumber evidence="5">3.1.4.4</ecNumber>
    </recommendedName>
</protein>
<evidence type="ECO:0000256" key="4">
    <source>
        <dbReference type="ARBA" id="ARBA00023098"/>
    </source>
</evidence>
<keyword evidence="9" id="KW-1185">Reference proteome</keyword>
<comment type="similarity">
    <text evidence="5">Belongs to the phospholipase D family.</text>
</comment>
<evidence type="ECO:0000259" key="7">
    <source>
        <dbReference type="PROSITE" id="PS50035"/>
    </source>
</evidence>
<keyword evidence="2 5" id="KW-0378">Hydrolase</keyword>
<feature type="domain" description="PLD phosphodiesterase" evidence="7">
    <location>
        <begin position="187"/>
        <end position="214"/>
    </location>
</feature>
<dbReference type="Gene3D" id="3.30.870.10">
    <property type="entry name" value="Endonuclease Chain A"/>
    <property type="match status" value="3"/>
</dbReference>
<reference evidence="8 9" key="1">
    <citation type="submission" date="2014-04" db="EMBL/GenBank/DDBJ databases">
        <authorList>
            <consortium name="DOE Joint Genome Institute"/>
            <person name="Kuo A."/>
            <person name="Zuccaro A."/>
            <person name="Kohler A."/>
            <person name="Nagy L.G."/>
            <person name="Floudas D."/>
            <person name="Copeland A."/>
            <person name="Barry K.W."/>
            <person name="Cichocki N."/>
            <person name="Veneault-Fourrey C."/>
            <person name="LaButti K."/>
            <person name="Lindquist E.A."/>
            <person name="Lipzen A."/>
            <person name="Lundell T."/>
            <person name="Morin E."/>
            <person name="Murat C."/>
            <person name="Sun H."/>
            <person name="Tunlid A."/>
            <person name="Henrissat B."/>
            <person name="Grigoriev I.V."/>
            <person name="Hibbett D.S."/>
            <person name="Martin F."/>
            <person name="Nordberg H.P."/>
            <person name="Cantor M.N."/>
            <person name="Hua S.X."/>
        </authorList>
    </citation>
    <scope>NUCLEOTIDE SEQUENCE [LARGE SCALE GENOMIC DNA]</scope>
    <source>
        <strain evidence="8 9">MAFF 305830</strain>
    </source>
</reference>
<reference evidence="9" key="2">
    <citation type="submission" date="2015-01" db="EMBL/GenBank/DDBJ databases">
        <title>Evolutionary Origins and Diversification of the Mycorrhizal Mutualists.</title>
        <authorList>
            <consortium name="DOE Joint Genome Institute"/>
            <consortium name="Mycorrhizal Genomics Consortium"/>
            <person name="Kohler A."/>
            <person name="Kuo A."/>
            <person name="Nagy L.G."/>
            <person name="Floudas D."/>
            <person name="Copeland A."/>
            <person name="Barry K.W."/>
            <person name="Cichocki N."/>
            <person name="Veneault-Fourrey C."/>
            <person name="LaButti K."/>
            <person name="Lindquist E.A."/>
            <person name="Lipzen A."/>
            <person name="Lundell T."/>
            <person name="Morin E."/>
            <person name="Murat C."/>
            <person name="Riley R."/>
            <person name="Ohm R."/>
            <person name="Sun H."/>
            <person name="Tunlid A."/>
            <person name="Henrissat B."/>
            <person name="Grigoriev I.V."/>
            <person name="Hibbett D.S."/>
            <person name="Martin F."/>
        </authorList>
    </citation>
    <scope>NUCLEOTIDE SEQUENCE [LARGE SCALE GENOMIC DNA]</scope>
    <source>
        <strain evidence="9">MAFF 305830</strain>
    </source>
</reference>
<dbReference type="GO" id="GO:0009395">
    <property type="term" value="P:phospholipid catabolic process"/>
    <property type="evidence" value="ECO:0007669"/>
    <property type="project" value="TreeGrafter"/>
</dbReference>
<feature type="domain" description="PLD phosphodiesterase" evidence="7">
    <location>
        <begin position="617"/>
        <end position="644"/>
    </location>
</feature>
<dbReference type="EMBL" id="KN824301">
    <property type="protein sequence ID" value="KIM27084.1"/>
    <property type="molecule type" value="Genomic_DNA"/>
</dbReference>
<dbReference type="HOGENOM" id="CLU_000690_2_2_1"/>
<feature type="compositionally biased region" description="Pro residues" evidence="6">
    <location>
        <begin position="1"/>
        <end position="11"/>
    </location>
</feature>
<dbReference type="STRING" id="933852.A0A0C3B4H1"/>
<keyword evidence="4" id="KW-0443">Lipid metabolism</keyword>
<evidence type="ECO:0000256" key="2">
    <source>
        <dbReference type="ARBA" id="ARBA00022801"/>
    </source>
</evidence>
<feature type="compositionally biased region" description="Basic and acidic residues" evidence="6">
    <location>
        <begin position="17"/>
        <end position="26"/>
    </location>
</feature>
<dbReference type="InterPro" id="IPR016555">
    <property type="entry name" value="PLipase_D_euk"/>
</dbReference>
<comment type="catalytic activity">
    <reaction evidence="5">
        <text>a 1,2-diacyl-sn-glycero-3-phosphocholine + H2O = a 1,2-diacyl-sn-glycero-3-phosphate + choline + H(+)</text>
        <dbReference type="Rhea" id="RHEA:14445"/>
        <dbReference type="ChEBI" id="CHEBI:15354"/>
        <dbReference type="ChEBI" id="CHEBI:15377"/>
        <dbReference type="ChEBI" id="CHEBI:15378"/>
        <dbReference type="ChEBI" id="CHEBI:57643"/>
        <dbReference type="ChEBI" id="CHEBI:58608"/>
        <dbReference type="EC" id="3.1.4.4"/>
    </reaction>
</comment>
<evidence type="ECO:0000256" key="1">
    <source>
        <dbReference type="ARBA" id="ARBA00022737"/>
    </source>
</evidence>
<keyword evidence="3 5" id="KW-0442">Lipid degradation</keyword>
<organism evidence="8 9">
    <name type="scientific">Serendipita vermifera MAFF 305830</name>
    <dbReference type="NCBI Taxonomy" id="933852"/>
    <lineage>
        <taxon>Eukaryota</taxon>
        <taxon>Fungi</taxon>
        <taxon>Dikarya</taxon>
        <taxon>Basidiomycota</taxon>
        <taxon>Agaricomycotina</taxon>
        <taxon>Agaricomycetes</taxon>
        <taxon>Sebacinales</taxon>
        <taxon>Serendipitaceae</taxon>
        <taxon>Serendipita</taxon>
    </lineage>
</organism>
<dbReference type="SUPFAM" id="SSF56024">
    <property type="entry name" value="Phospholipase D/nuclease"/>
    <property type="match status" value="2"/>
</dbReference>
<gene>
    <name evidence="8" type="ORF">M408DRAFT_71698</name>
</gene>